<dbReference type="KEGG" id="agy:ATC03_16610"/>
<dbReference type="InterPro" id="IPR014756">
    <property type="entry name" value="Ig_E-set"/>
</dbReference>
<dbReference type="InterPro" id="IPR013783">
    <property type="entry name" value="Ig-like_fold"/>
</dbReference>
<evidence type="ECO:0000313" key="5">
    <source>
        <dbReference type="EMBL" id="ANJ28092.1"/>
    </source>
</evidence>
<dbReference type="InterPro" id="IPR003961">
    <property type="entry name" value="FN3_dom"/>
</dbReference>
<evidence type="ECO:0000313" key="6">
    <source>
        <dbReference type="Proteomes" id="UP000078437"/>
    </source>
</evidence>
<feature type="signal peptide" evidence="3">
    <location>
        <begin position="1"/>
        <end position="23"/>
    </location>
</feature>
<dbReference type="Pfam" id="PF21348">
    <property type="entry name" value="RGL11_C"/>
    <property type="match status" value="1"/>
</dbReference>
<dbReference type="SMART" id="SM00060">
    <property type="entry name" value="FN3"/>
    <property type="match status" value="2"/>
</dbReference>
<dbReference type="InterPro" id="IPR008979">
    <property type="entry name" value="Galactose-bd-like_sf"/>
</dbReference>
<evidence type="ECO:0000256" key="2">
    <source>
        <dbReference type="ARBA" id="ARBA00023326"/>
    </source>
</evidence>
<keyword evidence="1" id="KW-0378">Hydrolase</keyword>
<protein>
    <recommendedName>
        <fullName evidence="4">Fibronectin type-III domain-containing protein</fullName>
    </recommendedName>
</protein>
<evidence type="ECO:0000256" key="1">
    <source>
        <dbReference type="ARBA" id="ARBA00023295"/>
    </source>
</evidence>
<dbReference type="SUPFAM" id="SSF69318">
    <property type="entry name" value="Integrin alpha N-terminal domain"/>
    <property type="match status" value="1"/>
</dbReference>
<dbReference type="SUPFAM" id="SSF49265">
    <property type="entry name" value="Fibronectin type III"/>
    <property type="match status" value="1"/>
</dbReference>
<keyword evidence="2" id="KW-0119">Carbohydrate metabolism</keyword>
<dbReference type="PANTHER" id="PTHR43118:SF1">
    <property type="entry name" value="RHAMNOGALACTURONAN LYASE (EUROFUNG)"/>
    <property type="match status" value="1"/>
</dbReference>
<dbReference type="GO" id="GO:0016798">
    <property type="term" value="F:hydrolase activity, acting on glycosyl bonds"/>
    <property type="evidence" value="ECO:0007669"/>
    <property type="project" value="UniProtKB-KW"/>
</dbReference>
<name>A0A191WIP9_9MICO</name>
<dbReference type="SUPFAM" id="SSF49785">
    <property type="entry name" value="Galactose-binding domain-like"/>
    <property type="match status" value="1"/>
</dbReference>
<dbReference type="Gene3D" id="2.60.40.10">
    <property type="entry name" value="Immunoglobulins"/>
    <property type="match status" value="5"/>
</dbReference>
<dbReference type="PANTHER" id="PTHR43118">
    <property type="entry name" value="RHAMNOGALACTURONAN LYASE (EUROFUNG)"/>
    <property type="match status" value="1"/>
</dbReference>
<dbReference type="InterPro" id="IPR034641">
    <property type="entry name" value="RGL11"/>
</dbReference>
<keyword evidence="2" id="KW-0624">Polysaccharide degradation</keyword>
<gene>
    <name evidence="5" type="ORF">ATC03_16610</name>
</gene>
<sequence length="1283" mass="133349">MGPNVRRGRSRPLIALLTGTALAAGAALTAVAPASAAEAAEAAEAGNIDLAFDFGGPSTPVAVGWLGVNPGTAYDATRGYGFTTAPPTAGFRDRGGDDLMARDFTIANNQAFAVDVPNGAYEVTTFAGDLIASNGTNFDIEGTAYSGPRTTTGNVHEAYFPAIQVADGQLNIRVTGGDGRLNGIKVQTPLASPTGLAVTDVAADGDLAVTLGWQPVADATGYAVFRSAPGGELVAIGQVTDAATTSFDDTDVELGESYDYAIATVKGDRVSRQSGRLAASVVDPDVAAPATPTGLATSAIERNSVTIGWGDADDVIQWKVFRSTRADIAFEQVATVTEPTFTDTDVLTTRPYLYQVVAQNAGGASAASETFATDVATTLVRQAEYLDRAPVAVARTEADGGGVYVGWRLLGLDARDLGFNVYRDGALVNDEPITGATNLVDPDGTAESTYLVTALVPSADGATREVTVADDFGVWDDQYLDIPLDKPADDVLPDGKTVTYAPGDGTVGDLDGDGEYELVFLWNPSISKDNSQSGYTGKVYAEAVKFDGTSLWRIDMGVNIRAGAHYTQLEVFDFDGDGRSEVAFKTADGTVDGVGTVIGDAAADYRNASGYILSGPEYLTVFDGATGAAIDTVDYNPGRGNVSSWGDAYGNRVDRFLAGVAYLDGEHPSLITSRGYYTRTVIVAWDLVDGELVERWTFDSNEAGSAYTGQGNHQFVPADVDRDGLDEIVFGAMTIDDDGTPLYNTRLFHGDALHVGDFDTDRAGLEVYGVHEDVSGNGGIGASFRDAETGEVLWTTKATKDTGRGVAADIDPSHPGAEAWNIGGDAAWNSPVGTLKSADGEVLSTDIPAANFVTWWDGDLTREITDHDYDTVSATGVPTISKWDPAAQKQVLLKRLDGTLTNNTTKGNPVVQADLFGDWREELAVRLDDGSGIRISTTTDVTDARIPTLMHDSQYRVGVAGQNSAYNQPPNPSFFIGADMAEPPAASIAYVGAPAADETAPVIAGLPSGTVVDDEPLQLAITADDAESGIRSLVVTVGGETVEADAAVDLAALGLAGDVEVLVTATNHAGLVSTASSTLLVVPATGAKSAPGKGTLSNTSGWLNGLHNGDYDVVMNLWYGTPGSIFRLYENGALVATKVLGSTGGLSQTTGVTFTGKPNGTYVYTGELINAFGTTATTSTTVKVTQAAPAVPVVSHDNWDRDGAFTATANLWWGTNATSYRFELDGVPVTAAGGSGSLVAATPGAQVAKVKLTDVAPGTHSLVVVFANANGETASKPVQVTVK</sequence>
<dbReference type="OrthoDB" id="9802318at2"/>
<dbReference type="InterPro" id="IPR049366">
    <property type="entry name" value="RGL11_C"/>
</dbReference>
<feature type="chain" id="PRO_5039376662" description="Fibronectin type-III domain-containing protein" evidence="3">
    <location>
        <begin position="24"/>
        <end position="1283"/>
    </location>
</feature>
<keyword evidence="3" id="KW-0732">Signal</keyword>
<dbReference type="InterPro" id="IPR049033">
    <property type="entry name" value="AGA-YXIM_GBD"/>
</dbReference>
<reference evidence="5 6" key="1">
    <citation type="journal article" date="2016" name="Int. J. Syst. Evol. Microbiol.">
        <title>Agromyces aureus sp. nov., isolated from the rhizosphere of Salix caprea L. grown in a heavy-metal-contaminated soil.</title>
        <authorList>
            <person name="Corretto E."/>
            <person name="Antonielli L."/>
            <person name="Sessitsch A."/>
            <person name="Compant S."/>
            <person name="Gorfer M."/>
            <person name="Kuffner M."/>
            <person name="Brader G."/>
        </authorList>
    </citation>
    <scope>NUCLEOTIDE SEQUENCE [LARGE SCALE GENOMIC DNA]</scope>
    <source>
        <strain evidence="5 6">AR33</strain>
    </source>
</reference>
<evidence type="ECO:0000256" key="3">
    <source>
        <dbReference type="SAM" id="SignalP"/>
    </source>
</evidence>
<dbReference type="SUPFAM" id="SSF81296">
    <property type="entry name" value="E set domains"/>
    <property type="match status" value="2"/>
</dbReference>
<dbReference type="InterPro" id="IPR041624">
    <property type="entry name" value="RGI_lyase"/>
</dbReference>
<dbReference type="EMBL" id="CP013979">
    <property type="protein sequence ID" value="ANJ28092.1"/>
    <property type="molecule type" value="Genomic_DNA"/>
</dbReference>
<keyword evidence="1" id="KW-0326">Glycosidase</keyword>
<dbReference type="Gene3D" id="2.60.120.430">
    <property type="entry name" value="Galactose-binding lectin"/>
    <property type="match status" value="1"/>
</dbReference>
<feature type="domain" description="Fibronectin type-III" evidence="4">
    <location>
        <begin position="289"/>
        <end position="365"/>
    </location>
</feature>
<dbReference type="Pfam" id="PF21254">
    <property type="entry name" value="AGA-YXIM_GBD"/>
    <property type="match status" value="1"/>
</dbReference>
<dbReference type="STRING" id="453304.ATC03_16610"/>
<dbReference type="Pfam" id="PF18370">
    <property type="entry name" value="RGI_lyase"/>
    <property type="match status" value="1"/>
</dbReference>
<evidence type="ECO:0000259" key="4">
    <source>
        <dbReference type="SMART" id="SM00060"/>
    </source>
</evidence>
<dbReference type="InterPro" id="IPR028994">
    <property type="entry name" value="Integrin_alpha_N"/>
</dbReference>
<dbReference type="Proteomes" id="UP000078437">
    <property type="component" value="Chromosome"/>
</dbReference>
<dbReference type="GO" id="GO:0000272">
    <property type="term" value="P:polysaccharide catabolic process"/>
    <property type="evidence" value="ECO:0007669"/>
    <property type="project" value="UniProtKB-KW"/>
</dbReference>
<reference evidence="6" key="2">
    <citation type="submission" date="2016-01" db="EMBL/GenBank/DDBJ databases">
        <title>Complete genome sequence of Agromyces aureus AR33T and comparison with related organisms.</title>
        <authorList>
            <person name="Corretto E."/>
            <person name="Antonielli L."/>
            <person name="Sessitsch A."/>
            <person name="Brader G."/>
        </authorList>
    </citation>
    <scope>NUCLEOTIDE SEQUENCE [LARGE SCALE GENOMIC DNA]</scope>
    <source>
        <strain evidence="6">AR33</strain>
    </source>
</reference>
<dbReference type="CDD" id="cd00063">
    <property type="entry name" value="FN3"/>
    <property type="match status" value="1"/>
</dbReference>
<organism evidence="5 6">
    <name type="scientific">Agromyces aureus</name>
    <dbReference type="NCBI Taxonomy" id="453304"/>
    <lineage>
        <taxon>Bacteria</taxon>
        <taxon>Bacillati</taxon>
        <taxon>Actinomycetota</taxon>
        <taxon>Actinomycetes</taxon>
        <taxon>Micrococcales</taxon>
        <taxon>Microbacteriaceae</taxon>
        <taxon>Agromyces</taxon>
    </lineage>
</organism>
<keyword evidence="6" id="KW-1185">Reference proteome</keyword>
<dbReference type="InterPro" id="IPR036116">
    <property type="entry name" value="FN3_sf"/>
</dbReference>
<dbReference type="CDD" id="cd10318">
    <property type="entry name" value="RGL11"/>
    <property type="match status" value="1"/>
</dbReference>
<accession>A0A191WIP9</accession>
<proteinExistence type="predicted"/>
<dbReference type="RefSeq" id="WP_067879535.1">
    <property type="nucleotide sequence ID" value="NZ_CP013979.1"/>
</dbReference>
<feature type="domain" description="Fibronectin type-III" evidence="4">
    <location>
        <begin position="190"/>
        <end position="271"/>
    </location>
</feature>